<accession>A0A6J4MDF3</accession>
<dbReference type="AlphaFoldDB" id="A0A6J4MDF3"/>
<keyword evidence="1" id="KW-0472">Membrane</keyword>
<proteinExistence type="predicted"/>
<evidence type="ECO:0000256" key="1">
    <source>
        <dbReference type="SAM" id="Phobius"/>
    </source>
</evidence>
<protein>
    <submittedName>
        <fullName evidence="2">Uncharacterized protein</fullName>
    </submittedName>
</protein>
<organism evidence="2">
    <name type="scientific">uncultured Nocardioidaceae bacterium</name>
    <dbReference type="NCBI Taxonomy" id="253824"/>
    <lineage>
        <taxon>Bacteria</taxon>
        <taxon>Bacillati</taxon>
        <taxon>Actinomycetota</taxon>
        <taxon>Actinomycetes</taxon>
        <taxon>Propionibacteriales</taxon>
        <taxon>Nocardioidaceae</taxon>
        <taxon>environmental samples</taxon>
    </lineage>
</organism>
<evidence type="ECO:0000313" key="2">
    <source>
        <dbReference type="EMBL" id="CAA9354918.1"/>
    </source>
</evidence>
<feature type="transmembrane region" description="Helical" evidence="1">
    <location>
        <begin position="80"/>
        <end position="100"/>
    </location>
</feature>
<sequence>MHWWVVGLAANAVITVAYASIVGFIVVPLLRSRQLTKNKLGAATAAIFLTCAVHHGLHAVHLLPPSLGLHTAEGLAVREAWGWELGAWDVVGALVAAYYFGLRRTYGSLMQGAQLFDDLRRRERQALEINDNVLQGLVVAKMALELDQQETAVAALDTSIAAASRMISGLLATEDRPVAAGLLRSGPAVVGTADADHPHAWRP</sequence>
<name>A0A6J4MDF3_9ACTN</name>
<feature type="transmembrane region" description="Helical" evidence="1">
    <location>
        <begin position="6"/>
        <end position="30"/>
    </location>
</feature>
<keyword evidence="1" id="KW-0812">Transmembrane</keyword>
<keyword evidence="1" id="KW-1133">Transmembrane helix</keyword>
<feature type="transmembrane region" description="Helical" evidence="1">
    <location>
        <begin position="42"/>
        <end position="60"/>
    </location>
</feature>
<gene>
    <name evidence="2" type="ORF">AVDCRST_MAG36-2233</name>
</gene>
<reference evidence="2" key="1">
    <citation type="submission" date="2020-02" db="EMBL/GenBank/DDBJ databases">
        <authorList>
            <person name="Meier V. D."/>
        </authorList>
    </citation>
    <scope>NUCLEOTIDE SEQUENCE</scope>
    <source>
        <strain evidence="2">AVDCRST_MAG36</strain>
    </source>
</reference>
<dbReference type="EMBL" id="CADCUH010000151">
    <property type="protein sequence ID" value="CAA9354918.1"/>
    <property type="molecule type" value="Genomic_DNA"/>
</dbReference>